<dbReference type="RefSeq" id="WP_164040939.1">
    <property type="nucleotide sequence ID" value="NZ_JAAGNZ010000002.1"/>
</dbReference>
<evidence type="ECO:0000256" key="1">
    <source>
        <dbReference type="SAM" id="SignalP"/>
    </source>
</evidence>
<protein>
    <recommendedName>
        <fullName evidence="4">DUF481 domain-containing protein</fullName>
    </recommendedName>
</protein>
<comment type="caution">
    <text evidence="2">The sequence shown here is derived from an EMBL/GenBank/DDBJ whole genome shotgun (WGS) entry which is preliminary data.</text>
</comment>
<proteinExistence type="predicted"/>
<evidence type="ECO:0000313" key="3">
    <source>
        <dbReference type="Proteomes" id="UP000477386"/>
    </source>
</evidence>
<evidence type="ECO:0000313" key="2">
    <source>
        <dbReference type="EMBL" id="NEU68567.1"/>
    </source>
</evidence>
<evidence type="ECO:0008006" key="4">
    <source>
        <dbReference type="Google" id="ProtNLM"/>
    </source>
</evidence>
<dbReference type="EMBL" id="JAAGNZ010000002">
    <property type="protein sequence ID" value="NEU68567.1"/>
    <property type="molecule type" value="Genomic_DNA"/>
</dbReference>
<gene>
    <name evidence="2" type="ORF">GK091_16880</name>
</gene>
<feature type="chain" id="PRO_5026735595" description="DUF481 domain-containing protein" evidence="1">
    <location>
        <begin position="20"/>
        <end position="209"/>
    </location>
</feature>
<keyword evidence="1" id="KW-0732">Signal</keyword>
<accession>A0A6M0IKZ5</accession>
<name>A0A6M0IKZ5_9BACT</name>
<dbReference type="Proteomes" id="UP000477386">
    <property type="component" value="Unassembled WGS sequence"/>
</dbReference>
<feature type="signal peptide" evidence="1">
    <location>
        <begin position="1"/>
        <end position="19"/>
    </location>
</feature>
<sequence length="209" mass="23271">MKRLLVAGLFSMAPWLVQAQAVTFQHSVKVAVEAVHSIDNDRQTPTLKYSVGYTRQLTSGRWMLEGSLGYINYFEREELSAFYYTFKGGRSQRFVADFLLHVNLLKSRRHALRLGAGPSVWYQRNSLVNDLSIELAPGYQDITSVSFTRGYLHTANLGLNLRGEYEVAITPRINVGARAGLVSNLLPANGREPLLGTLATVGLSAGYRF</sequence>
<reference evidence="2 3" key="1">
    <citation type="submission" date="2020-02" db="EMBL/GenBank/DDBJ databases">
        <title>Draft genome sequence of two Spirosoma agri KCTC 52727 and Spirosoma terrae KCTC 52035.</title>
        <authorList>
            <person name="Rojas J."/>
            <person name="Ambika Manirajan B."/>
            <person name="Ratering S."/>
            <person name="Suarez C."/>
            <person name="Schnell S."/>
        </authorList>
    </citation>
    <scope>NUCLEOTIDE SEQUENCE [LARGE SCALE GENOMIC DNA]</scope>
    <source>
        <strain evidence="2 3">KCTC 52727</strain>
    </source>
</reference>
<organism evidence="2 3">
    <name type="scientific">Spirosoma agri</name>
    <dbReference type="NCBI Taxonomy" id="1987381"/>
    <lineage>
        <taxon>Bacteria</taxon>
        <taxon>Pseudomonadati</taxon>
        <taxon>Bacteroidota</taxon>
        <taxon>Cytophagia</taxon>
        <taxon>Cytophagales</taxon>
        <taxon>Cytophagaceae</taxon>
        <taxon>Spirosoma</taxon>
    </lineage>
</organism>
<keyword evidence="3" id="KW-1185">Reference proteome</keyword>
<dbReference type="AlphaFoldDB" id="A0A6M0IKZ5"/>